<evidence type="ECO:0000256" key="1">
    <source>
        <dbReference type="ARBA" id="ARBA00008769"/>
    </source>
</evidence>
<gene>
    <name evidence="3" type="ORF">INQ41_06190</name>
</gene>
<dbReference type="InterPro" id="IPR007049">
    <property type="entry name" value="Carb-sel_porin_OprB"/>
</dbReference>
<dbReference type="PANTHER" id="PTHR37944">
    <property type="entry name" value="PORIN B"/>
    <property type="match status" value="1"/>
</dbReference>
<dbReference type="GO" id="GO:0008643">
    <property type="term" value="P:carbohydrate transport"/>
    <property type="evidence" value="ECO:0007669"/>
    <property type="project" value="InterPro"/>
</dbReference>
<dbReference type="PANTHER" id="PTHR37944:SF1">
    <property type="entry name" value="PORIN B"/>
    <property type="match status" value="1"/>
</dbReference>
<protein>
    <submittedName>
        <fullName evidence="3">Carbohydrate porin</fullName>
    </submittedName>
</protein>
<organism evidence="3 4">
    <name type="scientific">Novilysobacter ciconiae</name>
    <dbReference type="NCBI Taxonomy" id="2781022"/>
    <lineage>
        <taxon>Bacteria</taxon>
        <taxon>Pseudomonadati</taxon>
        <taxon>Pseudomonadota</taxon>
        <taxon>Gammaproteobacteria</taxon>
        <taxon>Lysobacterales</taxon>
        <taxon>Lysobacteraceae</taxon>
        <taxon>Novilysobacter</taxon>
    </lineage>
</organism>
<feature type="signal peptide" evidence="2">
    <location>
        <begin position="1"/>
        <end position="29"/>
    </location>
</feature>
<dbReference type="Pfam" id="PF04966">
    <property type="entry name" value="OprB"/>
    <property type="match status" value="1"/>
</dbReference>
<feature type="chain" id="PRO_5033112991" evidence="2">
    <location>
        <begin position="30"/>
        <end position="435"/>
    </location>
</feature>
<evidence type="ECO:0000256" key="2">
    <source>
        <dbReference type="RuleBase" id="RU363072"/>
    </source>
</evidence>
<dbReference type="GO" id="GO:0015288">
    <property type="term" value="F:porin activity"/>
    <property type="evidence" value="ECO:0007669"/>
    <property type="project" value="InterPro"/>
</dbReference>
<keyword evidence="4" id="KW-1185">Reference proteome</keyword>
<name>A0A7S6UHU8_9GAMM</name>
<dbReference type="Proteomes" id="UP000594059">
    <property type="component" value="Chromosome"/>
</dbReference>
<comment type="similarity">
    <text evidence="1 2">Belongs to the OprB family.</text>
</comment>
<sequence>MTTGAYTSITRALVAFIWISLCSCSSAHAAESPYLFGDWDGSRTRLADKGLVFDIGYDSEIAHNFSGGTRRLTRYADQWKLGANLDLESLWGWRGSRFQIVYTQRNGRDLGADAQIGNNQLLQEVYGRGQTLHLTVLALGQSFLDGRLDWRIGRLPVGEDFHQFSCNFQNLTFCGAQPGSIVGDYWVNWPTSQWATRLKLNTTESTYVQIGAYQVNPKYVDDGYARRNGWKPDFPDGTTGVLIPLEFVWKPQFNGRAGNYKVGAWYSSAEGSDLYWDRHRQPIALSDGEPLQHSHRDGAYLSFQQKISGTGDSGATVFLNVTQADRDTSATDRQIALGVQYQGLFGRAEDSAGFAVGATHANGRAADHQRLYNQLHPANAGPVMDGNEYVAEVFYGWRPLSSVTLRPNLQYVRHPGGNREHDNALVFGLKSSIAF</sequence>
<dbReference type="KEGG" id="lcic:INQ41_06190"/>
<reference evidence="3 4" key="1">
    <citation type="submission" date="2020-10" db="EMBL/GenBank/DDBJ databases">
        <title>complete genome sequencing of Lysobacter sp. H21R20.</title>
        <authorList>
            <person name="Bae J.-W."/>
            <person name="Lee S.-Y."/>
        </authorList>
    </citation>
    <scope>NUCLEOTIDE SEQUENCE [LARGE SCALE GENOMIC DNA]</scope>
    <source>
        <strain evidence="3 4">H21R20</strain>
    </source>
</reference>
<evidence type="ECO:0000313" key="3">
    <source>
        <dbReference type="EMBL" id="QOW20588.1"/>
    </source>
</evidence>
<dbReference type="AlphaFoldDB" id="A0A7S6UHU8"/>
<proteinExistence type="inferred from homology"/>
<dbReference type="Gene3D" id="2.40.160.180">
    <property type="entry name" value="Carbohydrate-selective porin OprB"/>
    <property type="match status" value="1"/>
</dbReference>
<keyword evidence="2" id="KW-0732">Signal</keyword>
<dbReference type="InterPro" id="IPR052932">
    <property type="entry name" value="OprB_Porin"/>
</dbReference>
<dbReference type="GO" id="GO:0016020">
    <property type="term" value="C:membrane"/>
    <property type="evidence" value="ECO:0007669"/>
    <property type="project" value="InterPro"/>
</dbReference>
<accession>A0A7S6UHU8</accession>
<dbReference type="InterPro" id="IPR038673">
    <property type="entry name" value="OprB_sf"/>
</dbReference>
<evidence type="ECO:0000313" key="4">
    <source>
        <dbReference type="Proteomes" id="UP000594059"/>
    </source>
</evidence>
<dbReference type="EMBL" id="CP063656">
    <property type="protein sequence ID" value="QOW20588.1"/>
    <property type="molecule type" value="Genomic_DNA"/>
</dbReference>
<dbReference type="RefSeq" id="WP_193987025.1">
    <property type="nucleotide sequence ID" value="NZ_CP063656.1"/>
</dbReference>